<dbReference type="EMBL" id="ACIP02000004">
    <property type="protein sequence ID" value="EEP27692.1"/>
    <property type="molecule type" value="Genomic_DNA"/>
</dbReference>
<name>C4GCJ2_9FIRM</name>
<evidence type="ECO:0000256" key="1">
    <source>
        <dbReference type="SAM" id="Phobius"/>
    </source>
</evidence>
<dbReference type="STRING" id="626523.GCWU000342_01686"/>
<evidence type="ECO:0000313" key="3">
    <source>
        <dbReference type="Proteomes" id="UP000003494"/>
    </source>
</evidence>
<dbReference type="AlphaFoldDB" id="C4GCJ2"/>
<evidence type="ECO:0000313" key="2">
    <source>
        <dbReference type="EMBL" id="EEP27692.1"/>
    </source>
</evidence>
<keyword evidence="1" id="KW-1133">Transmembrane helix</keyword>
<keyword evidence="1" id="KW-0472">Membrane</keyword>
<organism evidence="2 3">
    <name type="scientific">Shuttleworthella satelles DSM 14600</name>
    <dbReference type="NCBI Taxonomy" id="626523"/>
    <lineage>
        <taxon>Bacteria</taxon>
        <taxon>Bacillati</taxon>
        <taxon>Bacillota</taxon>
        <taxon>Clostridia</taxon>
        <taxon>Lachnospirales</taxon>
        <taxon>Lachnospiraceae</taxon>
        <taxon>Shuttleworthella</taxon>
    </lineage>
</organism>
<accession>C4GCJ2</accession>
<sequence>MQINACRSVFDLRAFEKYQCYYCRQSSFAKGSDEKGANMPTIVGSIIAIVAIVALVIGCVHVIRHSGGCIGCSGNCADGSCCTEEKKG</sequence>
<proteinExistence type="predicted"/>
<dbReference type="Proteomes" id="UP000003494">
    <property type="component" value="Unassembled WGS sequence"/>
</dbReference>
<gene>
    <name evidence="2" type="ORF">GCWU000342_01686</name>
</gene>
<keyword evidence="1" id="KW-0812">Transmembrane</keyword>
<feature type="transmembrane region" description="Helical" evidence="1">
    <location>
        <begin position="42"/>
        <end position="63"/>
    </location>
</feature>
<protein>
    <submittedName>
        <fullName evidence="2">Uncharacterized protein</fullName>
    </submittedName>
</protein>
<keyword evidence="3" id="KW-1185">Reference proteome</keyword>
<dbReference type="HOGENOM" id="CLU_2467303_0_0_9"/>
<reference evidence="2" key="1">
    <citation type="submission" date="2009-04" db="EMBL/GenBank/DDBJ databases">
        <authorList>
            <person name="Weinstock G."/>
            <person name="Sodergren E."/>
            <person name="Clifton S."/>
            <person name="Fulton L."/>
            <person name="Fulton B."/>
            <person name="Courtney L."/>
            <person name="Fronick C."/>
            <person name="Harrison M."/>
            <person name="Strong C."/>
            <person name="Farmer C."/>
            <person name="Delahaunty K."/>
            <person name="Markovic C."/>
            <person name="Hall O."/>
            <person name="Minx P."/>
            <person name="Tomlinson C."/>
            <person name="Mitreva M."/>
            <person name="Nelson J."/>
            <person name="Hou S."/>
            <person name="Wollam A."/>
            <person name="Pepin K.H."/>
            <person name="Johnson M."/>
            <person name="Bhonagiri V."/>
            <person name="Nash W.E."/>
            <person name="Warren W."/>
            <person name="Chinwalla A."/>
            <person name="Mardis E.R."/>
            <person name="Wilson R.K."/>
        </authorList>
    </citation>
    <scope>NUCLEOTIDE SEQUENCE [LARGE SCALE GENOMIC DNA]</scope>
    <source>
        <strain evidence="2">DSM 14600</strain>
    </source>
</reference>
<comment type="caution">
    <text evidence="2">The sequence shown here is derived from an EMBL/GenBank/DDBJ whole genome shotgun (WGS) entry which is preliminary data.</text>
</comment>